<evidence type="ECO:0000313" key="1">
    <source>
        <dbReference type="EMBL" id="JAP18356.1"/>
    </source>
</evidence>
<name>A0A0V0HDM9_SOLCH</name>
<dbReference type="PANTHER" id="PTHR34427:SF10">
    <property type="entry name" value="DUF4283 DOMAIN-CONTAINING PROTEIN"/>
    <property type="match status" value="1"/>
</dbReference>
<sequence>MVFSISFQSRKAAEHILMGDWRRQGVILTLDWWSPTKGSFPIQTKFDWFWIRVHGLPLHLWSTSVMKEIGDKCGGWRENEEETELKNHLRWARIRVKDLRETMPLSIDVDDGNLIFSMPIWVESPAVYKKKEIVTNPRQVTIAGKGETRVVLGCGKYMKTFHEKGKEVVGPNRFCGVWHARWCQC</sequence>
<dbReference type="EMBL" id="GEDG01021380">
    <property type="protein sequence ID" value="JAP18356.1"/>
    <property type="molecule type" value="Transcribed_RNA"/>
</dbReference>
<protein>
    <submittedName>
        <fullName evidence="1">Putative ovule protein</fullName>
    </submittedName>
</protein>
<proteinExistence type="predicted"/>
<organism evidence="1">
    <name type="scientific">Solanum chacoense</name>
    <name type="common">Chaco potato</name>
    <dbReference type="NCBI Taxonomy" id="4108"/>
    <lineage>
        <taxon>Eukaryota</taxon>
        <taxon>Viridiplantae</taxon>
        <taxon>Streptophyta</taxon>
        <taxon>Embryophyta</taxon>
        <taxon>Tracheophyta</taxon>
        <taxon>Spermatophyta</taxon>
        <taxon>Magnoliopsida</taxon>
        <taxon>eudicotyledons</taxon>
        <taxon>Gunneridae</taxon>
        <taxon>Pentapetalae</taxon>
        <taxon>asterids</taxon>
        <taxon>lamiids</taxon>
        <taxon>Solanales</taxon>
        <taxon>Solanaceae</taxon>
        <taxon>Solanoideae</taxon>
        <taxon>Solaneae</taxon>
        <taxon>Solanum</taxon>
    </lineage>
</organism>
<dbReference type="AlphaFoldDB" id="A0A0V0HDM9"/>
<accession>A0A0V0HDM9</accession>
<dbReference type="PANTHER" id="PTHR34427">
    <property type="entry name" value="DUF4283 DOMAIN PROTEIN"/>
    <property type="match status" value="1"/>
</dbReference>
<reference evidence="1" key="1">
    <citation type="submission" date="2015-12" db="EMBL/GenBank/DDBJ databases">
        <title>Gene expression during late stages of embryo sac development: a critical building block for successful pollen-pistil interactions.</title>
        <authorList>
            <person name="Liu Y."/>
            <person name="Joly V."/>
            <person name="Sabar M."/>
            <person name="Matton D.P."/>
        </authorList>
    </citation>
    <scope>NUCLEOTIDE SEQUENCE</scope>
</reference>